<comment type="caution">
    <text evidence="3">The sequence shown here is derived from an EMBL/GenBank/DDBJ whole genome shotgun (WGS) entry which is preliminary data.</text>
</comment>
<dbReference type="OrthoDB" id="7003488at2"/>
<sequence>MNMRLSEMNAVFDDILASLIEAFQRAQLDYWNAEARPNPDEHGVGRHRWMQQALRMTLADSVKRARLEDDERSYLNEVLLGRTGIEVSALTFSWDADDSEQVFMPGDLLIEAERDERKLILWCTPAGAISVFGDLAALSAALHESLARGCRFDKLTWRRCALDGDVFMQQSGMLLNLLLEDIEGVQLSALADGAELEAVMGMLSDPSRLFLNEDRSAPIGAAAALPEWLLTASSRDRFEYQQALLDASIEQALSKGQSSLGDLEDLHAYAARRLREQLLADYPVEANYFPDDLILSVSIPDPSVDPELPVTLKDAGSMTLTELAIGHLDALSGGVVSGIRHRQEQEIMDWMNPVYITRLIEQVDIGGTYPQHAAEVLNEPSTLLLRAQLFGREWRSGLLFDALKAKVEGQLSESAWSALAEFCRSARDLKENVDIAPLAFQAQSDRPQLDTVACMYAIVLKQPSVVLLYRPLYAQRTLLQFNDQAGLMAAVSQPGELQDSVLAWLPEDARAIYANGGFLEPHLHRPIFDTSILPGRVEPPRLRLNPYLADIDVRMFASKRAAVVELADRQSVSNAEHRWAVLKQFGWLCFDLAAPVLPGLLGRVAALVGLLSPFLERTSDAERGVSDTLLGANVAVAVAMALLHERQPEVAAPSRVLHGESVYRAIPRGDLATLPLTQAEFALSQTIGSLYEQVGPVSQGHGWGQGPAAQSKTLEPYVANVDLTNAIRANGLARVGDRFYVVIGGKSYQVLHDDHGRRIVGPHGEPGPLLVDDGVWRVRADGFLFGGSGRRVRGAPQGQFDRVLSDCYAQIKDLQARHPVTQGLQLKIQQLTTELDRLAALLDRFSQLPDEKAEQRAQLVADVQGRIAGKQAEYREATLNYVKALRELIDQNKQLITRLDSAIELKTRHPALVSRHSKEMLAALRLDSCVEIVRYGNNIIARLATIADSPELLRLEKAIHGHRISEVRDLYMEYKRHLPLAAEFSQQMVEASAVLDEYIVQVPENHVMVPAAEGNGQAVTLGDWIANRTITTQDMIFELAAYHMELSLGLEQEGAYETLLGYRERLMSPALSVASNAHAQLPLSNLSAADRIEVLQVAWDEYSTAIINAIDIKREGGAFVDLAMLEAFERDMKALKQSANAMLIDATRALESRVPLAPQRRPYPIEQSQQRVVYGRDGQIAIGREVDVDGVPVVEVAGRTFEHAVLKRFDLVEGVWIERVPVPVVPDGARAELVKQALDELALDKPLEQRLEALTRQGLNIRDLKNTVDDHIDRLERLAGALAEEGGFSHKKLVEVLGSWPQRRQDLLVKAYANTPYPEADGLLYLHEQKRLLIKSKGNRQLLKDGSAMDEYSIQLRGAPGGKPGKIIWAAHFHFATHDALPAAFTAGHLKTWEQRFMGWQDAQALAERGERLHRGRLTQAQAVFAELWNSPA</sequence>
<dbReference type="Proteomes" id="UP000309819">
    <property type="component" value="Unassembled WGS sequence"/>
</dbReference>
<name>A0A5R8YXJ1_9PSED</name>
<keyword evidence="1" id="KW-0175">Coiled coil</keyword>
<gene>
    <name evidence="3" type="ORF">FEM01_15845</name>
</gene>
<organism evidence="3 4">
    <name type="scientific">Pseudomonas mosselii</name>
    <dbReference type="NCBI Taxonomy" id="78327"/>
    <lineage>
        <taxon>Bacteria</taxon>
        <taxon>Pseudomonadati</taxon>
        <taxon>Pseudomonadota</taxon>
        <taxon>Gammaproteobacteria</taxon>
        <taxon>Pseudomonadales</taxon>
        <taxon>Pseudomonadaceae</taxon>
        <taxon>Pseudomonas</taxon>
    </lineage>
</organism>
<evidence type="ECO:0000313" key="4">
    <source>
        <dbReference type="Proteomes" id="UP000309819"/>
    </source>
</evidence>
<dbReference type="Pfam" id="PF20178">
    <property type="entry name" value="ToxA_N"/>
    <property type="match status" value="1"/>
</dbReference>
<feature type="domain" description="Dermonecrotic toxin N-terminal" evidence="2">
    <location>
        <begin position="262"/>
        <end position="492"/>
    </location>
</feature>
<keyword evidence="4" id="KW-1185">Reference proteome</keyword>
<reference evidence="3 4" key="1">
    <citation type="submission" date="2019-05" db="EMBL/GenBank/DDBJ databases">
        <title>Pseudomonas sp. SC006 isolated from lettuce that can produce HBGAs.</title>
        <authorList>
            <person name="Wang D."/>
            <person name="Liao N."/>
            <person name="Liu D."/>
            <person name="Zhang Z."/>
            <person name="Zou S."/>
        </authorList>
    </citation>
    <scope>NUCLEOTIDE SEQUENCE [LARGE SCALE GENOMIC DNA]</scope>
    <source>
        <strain evidence="3 4">SC006</strain>
    </source>
</reference>
<dbReference type="InterPro" id="IPR046673">
    <property type="entry name" value="ToxA_N"/>
</dbReference>
<dbReference type="EMBL" id="VAUO01000007">
    <property type="protein sequence ID" value="TLP58153.1"/>
    <property type="molecule type" value="Genomic_DNA"/>
</dbReference>
<evidence type="ECO:0000256" key="1">
    <source>
        <dbReference type="SAM" id="Coils"/>
    </source>
</evidence>
<proteinExistence type="predicted"/>
<accession>A0A5R8YXJ1</accession>
<evidence type="ECO:0000313" key="3">
    <source>
        <dbReference type="EMBL" id="TLP58153.1"/>
    </source>
</evidence>
<protein>
    <recommendedName>
        <fullName evidence="2">Dermonecrotic toxin N-terminal domain-containing protein</fullName>
    </recommendedName>
</protein>
<feature type="coiled-coil region" evidence="1">
    <location>
        <begin position="821"/>
        <end position="848"/>
    </location>
</feature>
<evidence type="ECO:0000259" key="2">
    <source>
        <dbReference type="Pfam" id="PF20178"/>
    </source>
</evidence>